<feature type="compositionally biased region" description="Basic and acidic residues" evidence="7">
    <location>
        <begin position="10"/>
        <end position="19"/>
    </location>
</feature>
<feature type="transmembrane region" description="Helical" evidence="8">
    <location>
        <begin position="139"/>
        <end position="157"/>
    </location>
</feature>
<dbReference type="AlphaFoldDB" id="A0A6J4VEJ3"/>
<evidence type="ECO:0000256" key="4">
    <source>
        <dbReference type="ARBA" id="ARBA00022692"/>
    </source>
</evidence>
<proteinExistence type="inferred from homology"/>
<dbReference type="EMBL" id="CADCWG010000295">
    <property type="protein sequence ID" value="CAA9575010.1"/>
    <property type="molecule type" value="Genomic_DNA"/>
</dbReference>
<keyword evidence="4 8" id="KW-0812">Transmembrane</keyword>
<keyword evidence="5 8" id="KW-1133">Transmembrane helix</keyword>
<feature type="transmembrane region" description="Helical" evidence="8">
    <location>
        <begin position="85"/>
        <end position="103"/>
    </location>
</feature>
<evidence type="ECO:0000256" key="7">
    <source>
        <dbReference type="SAM" id="MobiDB-lite"/>
    </source>
</evidence>
<dbReference type="GO" id="GO:0005886">
    <property type="term" value="C:plasma membrane"/>
    <property type="evidence" value="ECO:0007669"/>
    <property type="project" value="UniProtKB-SubCell"/>
</dbReference>
<dbReference type="InterPro" id="IPR007182">
    <property type="entry name" value="MnhB"/>
</dbReference>
<dbReference type="Pfam" id="PF04039">
    <property type="entry name" value="MnhB"/>
    <property type="match status" value="1"/>
</dbReference>
<feature type="transmembrane region" description="Helical" evidence="8">
    <location>
        <begin position="184"/>
        <end position="210"/>
    </location>
</feature>
<evidence type="ECO:0000256" key="5">
    <source>
        <dbReference type="ARBA" id="ARBA00022989"/>
    </source>
</evidence>
<keyword evidence="3" id="KW-1003">Cell membrane</keyword>
<evidence type="ECO:0000259" key="9">
    <source>
        <dbReference type="Pfam" id="PF04039"/>
    </source>
</evidence>
<evidence type="ECO:0000256" key="8">
    <source>
        <dbReference type="SAM" id="Phobius"/>
    </source>
</evidence>
<feature type="compositionally biased region" description="Low complexity" evidence="7">
    <location>
        <begin position="22"/>
        <end position="41"/>
    </location>
</feature>
<dbReference type="PANTHER" id="PTHR33932:SF4">
    <property type="entry name" value="NA(+)_H(+) ANTIPORTER SUBUNIT B"/>
    <property type="match status" value="1"/>
</dbReference>
<name>A0A6J4VEJ3_9BACT</name>
<comment type="similarity">
    <text evidence="2">Belongs to the CPA3 antiporters (TC 2.A.63) subunit B family.</text>
</comment>
<feature type="transmembrane region" description="Helical" evidence="8">
    <location>
        <begin position="109"/>
        <end position="127"/>
    </location>
</feature>
<evidence type="ECO:0000256" key="1">
    <source>
        <dbReference type="ARBA" id="ARBA00004651"/>
    </source>
</evidence>
<feature type="region of interest" description="Disordered" evidence="7">
    <location>
        <begin position="1"/>
        <end position="49"/>
    </location>
</feature>
<reference evidence="10" key="1">
    <citation type="submission" date="2020-02" db="EMBL/GenBank/DDBJ databases">
        <authorList>
            <person name="Meier V. D."/>
        </authorList>
    </citation>
    <scope>NUCLEOTIDE SEQUENCE</scope>
    <source>
        <strain evidence="10">AVDCRST_MAG49</strain>
    </source>
</reference>
<protein>
    <recommendedName>
        <fullName evidence="9">Na+/H+ antiporter MnhB subunit-related protein domain-containing protein</fullName>
    </recommendedName>
</protein>
<evidence type="ECO:0000256" key="6">
    <source>
        <dbReference type="ARBA" id="ARBA00023136"/>
    </source>
</evidence>
<evidence type="ECO:0000313" key="10">
    <source>
        <dbReference type="EMBL" id="CAA9575010.1"/>
    </source>
</evidence>
<feature type="region of interest" description="Disordered" evidence="7">
    <location>
        <begin position="220"/>
        <end position="239"/>
    </location>
</feature>
<sequence length="239" mass="24135">MSDRGGAGNGRRDGLDPTRQRSGPPAAGTPSGAGAAPLAPGMTPPLPTRAVRTTAVPPALWATVTSPAAREPTVTTVLTQTVARVLLAPTLVVAAAVLIKGYADTGDGFSAGVIAALGVLLQFVAFGHRVAERLPLLRFAPAGTFVGLALALAVAFVPTLRGDPIMTHAPGPDEHVVHLGTLELLTAVLFDVGVFLLVFGFAVGAIGMIARAADHPAMEPTATPRLAGDDGADSRPIVG</sequence>
<dbReference type="PANTHER" id="PTHR33932">
    <property type="entry name" value="NA(+)/H(+) ANTIPORTER SUBUNIT B"/>
    <property type="match status" value="1"/>
</dbReference>
<evidence type="ECO:0000256" key="2">
    <source>
        <dbReference type="ARBA" id="ARBA00009425"/>
    </source>
</evidence>
<evidence type="ECO:0000256" key="3">
    <source>
        <dbReference type="ARBA" id="ARBA00022475"/>
    </source>
</evidence>
<gene>
    <name evidence="10" type="ORF">AVDCRST_MAG49-4067</name>
</gene>
<comment type="subcellular location">
    <subcellularLocation>
        <location evidence="1">Cell membrane</location>
        <topology evidence="1">Multi-pass membrane protein</topology>
    </subcellularLocation>
</comment>
<keyword evidence="6 8" id="KW-0472">Membrane</keyword>
<accession>A0A6J4VEJ3</accession>
<feature type="domain" description="Na+/H+ antiporter MnhB subunit-related protein" evidence="9">
    <location>
        <begin position="79"/>
        <end position="202"/>
    </location>
</feature>
<dbReference type="InterPro" id="IPR050622">
    <property type="entry name" value="CPA3_antiporter_subunitB"/>
</dbReference>
<organism evidence="10">
    <name type="scientific">uncultured Thermomicrobiales bacterium</name>
    <dbReference type="NCBI Taxonomy" id="1645740"/>
    <lineage>
        <taxon>Bacteria</taxon>
        <taxon>Pseudomonadati</taxon>
        <taxon>Thermomicrobiota</taxon>
        <taxon>Thermomicrobia</taxon>
        <taxon>Thermomicrobiales</taxon>
        <taxon>environmental samples</taxon>
    </lineage>
</organism>